<dbReference type="Pfam" id="PF07568">
    <property type="entry name" value="HisKA_2"/>
    <property type="match status" value="1"/>
</dbReference>
<keyword evidence="1" id="KW-0175">Coiled coil</keyword>
<dbReference type="Proteomes" id="UP000053087">
    <property type="component" value="Chromosome"/>
</dbReference>
<dbReference type="PANTHER" id="PTHR43065:SF23">
    <property type="entry name" value="SENSOR HISTIDINE KINASE PDTAS"/>
    <property type="match status" value="1"/>
</dbReference>
<dbReference type="PROSITE" id="PS50113">
    <property type="entry name" value="PAC"/>
    <property type="match status" value="3"/>
</dbReference>
<dbReference type="NCBIfam" id="TIGR00229">
    <property type="entry name" value="sensory_box"/>
    <property type="match status" value="4"/>
</dbReference>
<evidence type="ECO:0000313" key="5">
    <source>
        <dbReference type="EMBL" id="NLK32472.1"/>
    </source>
</evidence>
<evidence type="ECO:0000256" key="1">
    <source>
        <dbReference type="SAM" id="Coils"/>
    </source>
</evidence>
<dbReference type="PROSITE" id="PS50112">
    <property type="entry name" value="PAS"/>
    <property type="match status" value="3"/>
</dbReference>
<dbReference type="RefSeq" id="WP_054299094.1">
    <property type="nucleotide sequence ID" value="NZ_CP032683.1"/>
</dbReference>
<feature type="domain" description="PAS" evidence="2">
    <location>
        <begin position="322"/>
        <end position="394"/>
    </location>
</feature>
<gene>
    <name evidence="4" type="ORF">AOB57_000755</name>
    <name evidence="5" type="ORF">GX302_06455</name>
</gene>
<evidence type="ECO:0000313" key="4">
    <source>
        <dbReference type="EMBL" id="AYK13936.1"/>
    </source>
</evidence>
<feature type="domain" description="PAC" evidence="3">
    <location>
        <begin position="244"/>
        <end position="296"/>
    </location>
</feature>
<dbReference type="CDD" id="cd00130">
    <property type="entry name" value="PAS"/>
    <property type="match status" value="3"/>
</dbReference>
<dbReference type="InterPro" id="IPR011495">
    <property type="entry name" value="Sig_transdc_His_kin_sub2_dim/P"/>
</dbReference>
<reference evidence="5 7" key="3">
    <citation type="journal article" date="2020" name="Biotechnol. Biofuels">
        <title>New insights from the biogas microbiome by comprehensive genome-resolved metagenomics of nearly 1600 species originating from multiple anaerobic digesters.</title>
        <authorList>
            <person name="Campanaro S."/>
            <person name="Treu L."/>
            <person name="Rodriguez-R L.M."/>
            <person name="Kovalovszki A."/>
            <person name="Ziels R.M."/>
            <person name="Maus I."/>
            <person name="Zhu X."/>
            <person name="Kougias P.G."/>
            <person name="Basile A."/>
            <person name="Luo G."/>
            <person name="Schluter A."/>
            <person name="Konstantinidis K.T."/>
            <person name="Angelidaki I."/>
        </authorList>
    </citation>
    <scope>NUCLEOTIDE SEQUENCE [LARGE SCALE GENOMIC DNA]</scope>
    <source>
        <strain evidence="5">AS22ysBPME_46</strain>
    </source>
</reference>
<proteinExistence type="predicted"/>
<dbReference type="InterPro" id="IPR000700">
    <property type="entry name" value="PAS-assoc_C"/>
</dbReference>
<dbReference type="InterPro" id="IPR013655">
    <property type="entry name" value="PAS_fold_3"/>
</dbReference>
<dbReference type="GeneID" id="53686615"/>
<dbReference type="Gene3D" id="3.30.565.10">
    <property type="entry name" value="Histidine kinase-like ATPase, C-terminal domain"/>
    <property type="match status" value="1"/>
</dbReference>
<feature type="coiled-coil region" evidence="1">
    <location>
        <begin position="284"/>
        <end position="332"/>
    </location>
</feature>
<dbReference type="Pfam" id="PF08447">
    <property type="entry name" value="PAS_3"/>
    <property type="match status" value="2"/>
</dbReference>
<dbReference type="EMBL" id="JAAYQL010000036">
    <property type="protein sequence ID" value="NLK32472.1"/>
    <property type="molecule type" value="Genomic_DNA"/>
</dbReference>
<keyword evidence="6" id="KW-1185">Reference proteome</keyword>
<accession>A0A660HPF9</accession>
<dbReference type="SMART" id="SM00091">
    <property type="entry name" value="PAS"/>
    <property type="match status" value="4"/>
</dbReference>
<dbReference type="SUPFAM" id="SSF55785">
    <property type="entry name" value="PYP-like sensor domain (PAS domain)"/>
    <property type="match status" value="4"/>
</dbReference>
<dbReference type="Pfam" id="PF08448">
    <property type="entry name" value="PAS_4"/>
    <property type="match status" value="1"/>
</dbReference>
<dbReference type="KEGG" id="mfz:AOB57_000755"/>
<dbReference type="Gene3D" id="3.30.450.20">
    <property type="entry name" value="PAS domain"/>
    <property type="match status" value="4"/>
</dbReference>
<reference evidence="4" key="2">
    <citation type="submission" date="2018-10" db="EMBL/GenBank/DDBJ databases">
        <authorList>
            <person name="Fischer M.A."/>
            <person name="Kern T."/>
            <person name="Deppenmeier U."/>
            <person name="Schmitz R.A."/>
            <person name="Rother M."/>
        </authorList>
    </citation>
    <scope>NUCLEOTIDE SEQUENCE</scope>
    <source>
        <strain evidence="4">E03.2</strain>
    </source>
</reference>
<sequence length="758" mass="88460">MHFTYYAEVQRRHYEVSAYQIRLGRFAAIFLNITDQKQAEEALRKSEKRYRMLFTNMTDGFGLIDVIYDMDGRPYDYRYLDVNPAFEFSLGVNREQMLGRTILEIFPNVGPIVIEKFTEVALSGKPVHFEILSQITQRHLDVYAFRPEKGKLALILRDITERKRIEKELQESEEKYRNIVETASEGIWIGDPEARTIYANKRLTEILGYSQDEMTGKFAWDFADEAGKPLIKKYIERRWQSIDERYEFKFSRKDGSPLWTIVSSRSLFDKAGKFAGSMSMITDITKRKEAEAKLRETLDNLEEKVKERTIQLESAYKSLEESEKRLAEAQRMAHLGNWEWDIATDKVYWSDEAYRIFGLKPQEFEMTLSKFFNCVHPDDREYVNKAIKRALNGEPYNIDFRIVLAERQERIIHAQGEAVFDRKNIPVRMRGTVQDVTESKLAQQKIQQSEERYRSFIENFKGIAFQADENFIPVFMHGTVEDITGYSEEEFMSKRSWKDIIHPEDLPRIYEEEERVRNARYKASGEIDYRIIRRNGKIKWVHEIYQKIPGRNGKPDSYQGAIYDITERKEAEEALAKMEKIRIKEIHHRIKNNLQVISSLLDLQAETFSQLETCKTPEVVEAFMESQNRVISMALIHEELYKGDRIDTLDFSAYLRKLTAELFSSYSIRNKSIDLKLDLEQVDLGLDTAIPLGIIVNELVSNAFKHAFPAGGEGEIRINLRRTETADQRDGSGQDKSCMEKGGFDYMLTVVDNGRGIP</sequence>
<dbReference type="InterPro" id="IPR000014">
    <property type="entry name" value="PAS"/>
</dbReference>
<name>A0A660HPF9_9EURY</name>
<dbReference type="PANTHER" id="PTHR43065">
    <property type="entry name" value="SENSOR HISTIDINE KINASE"/>
    <property type="match status" value="1"/>
</dbReference>
<dbReference type="InterPro" id="IPR013656">
    <property type="entry name" value="PAS_4"/>
</dbReference>
<evidence type="ECO:0000259" key="2">
    <source>
        <dbReference type="PROSITE" id="PS50112"/>
    </source>
</evidence>
<feature type="domain" description="PAS" evidence="2">
    <location>
        <begin position="449"/>
        <end position="520"/>
    </location>
</feature>
<dbReference type="FunFam" id="3.30.450.20:FF:000088">
    <property type="entry name" value="Sensory transduction histidine kinase"/>
    <property type="match status" value="1"/>
</dbReference>
<feature type="coiled-coil region" evidence="1">
    <location>
        <begin position="155"/>
        <end position="182"/>
    </location>
</feature>
<feature type="domain" description="PAC" evidence="3">
    <location>
        <begin position="396"/>
        <end position="448"/>
    </location>
</feature>
<dbReference type="Gene3D" id="2.10.70.100">
    <property type="match status" value="1"/>
</dbReference>
<evidence type="ECO:0000313" key="7">
    <source>
        <dbReference type="Proteomes" id="UP000585579"/>
    </source>
</evidence>
<dbReference type="InterPro" id="IPR036890">
    <property type="entry name" value="HATPase_C_sf"/>
</dbReference>
<dbReference type="OrthoDB" id="137844at2157"/>
<dbReference type="InterPro" id="IPR035965">
    <property type="entry name" value="PAS-like_dom_sf"/>
</dbReference>
<evidence type="ECO:0000259" key="3">
    <source>
        <dbReference type="PROSITE" id="PS50113"/>
    </source>
</evidence>
<reference evidence="4 6" key="1">
    <citation type="journal article" date="2016" name="Int. J. Syst. Evol. Microbiol.">
        <title>Methanosarcina flavescens sp. nov., a methanogenic archaeon isolated from a full-scale anaerobic digester.</title>
        <authorList>
            <person name="Kern T."/>
            <person name="Fischer M.A."/>
            <person name="Deppenmeier U."/>
            <person name="Schmitz R.A."/>
            <person name="Rother M."/>
        </authorList>
    </citation>
    <scope>NUCLEOTIDE SEQUENCE [LARGE SCALE GENOMIC DNA]</scope>
    <source>
        <strain evidence="4 6">E03.2</strain>
    </source>
</reference>
<dbReference type="Pfam" id="PF13426">
    <property type="entry name" value="PAS_9"/>
    <property type="match status" value="1"/>
</dbReference>
<protein>
    <submittedName>
        <fullName evidence="4">PAS domain S-box protein</fullName>
    </submittedName>
</protein>
<dbReference type="EMBL" id="CP032683">
    <property type="protein sequence ID" value="AYK13936.1"/>
    <property type="molecule type" value="Genomic_DNA"/>
</dbReference>
<feature type="domain" description="PAC" evidence="3">
    <location>
        <begin position="525"/>
        <end position="577"/>
    </location>
</feature>
<dbReference type="SMART" id="SM00086">
    <property type="entry name" value="PAC"/>
    <property type="match status" value="3"/>
</dbReference>
<dbReference type="SUPFAM" id="SSF55874">
    <property type="entry name" value="ATPase domain of HSP90 chaperone/DNA topoisomerase II/histidine kinase"/>
    <property type="match status" value="1"/>
</dbReference>
<evidence type="ECO:0000313" key="6">
    <source>
        <dbReference type="Proteomes" id="UP000053087"/>
    </source>
</evidence>
<feature type="domain" description="PAS" evidence="2">
    <location>
        <begin position="172"/>
        <end position="217"/>
    </location>
</feature>
<organism evidence="4 6">
    <name type="scientific">Methanosarcina flavescens</name>
    <dbReference type="NCBI Taxonomy" id="1715806"/>
    <lineage>
        <taxon>Archaea</taxon>
        <taxon>Methanobacteriati</taxon>
        <taxon>Methanobacteriota</taxon>
        <taxon>Stenosarchaea group</taxon>
        <taxon>Methanomicrobia</taxon>
        <taxon>Methanosarcinales</taxon>
        <taxon>Methanosarcinaceae</taxon>
        <taxon>Methanosarcina</taxon>
    </lineage>
</organism>
<dbReference type="InterPro" id="IPR001610">
    <property type="entry name" value="PAC"/>
</dbReference>
<dbReference type="Proteomes" id="UP000585579">
    <property type="component" value="Unassembled WGS sequence"/>
</dbReference>
<dbReference type="AlphaFoldDB" id="A0A660HPF9"/>